<organism evidence="1 2">
    <name type="scientific">Flavobacterium hankyongi</name>
    <dbReference type="NCBI Taxonomy" id="1176532"/>
    <lineage>
        <taxon>Bacteria</taxon>
        <taxon>Pseudomonadati</taxon>
        <taxon>Bacteroidota</taxon>
        <taxon>Flavobacteriia</taxon>
        <taxon>Flavobacteriales</taxon>
        <taxon>Flavobacteriaceae</taxon>
        <taxon>Flavobacterium</taxon>
    </lineage>
</organism>
<dbReference type="Proteomes" id="UP001500141">
    <property type="component" value="Unassembled WGS sequence"/>
</dbReference>
<sequence>MKNLFFTLFVFTLTLGSCSNDNDNEQNNSQTTNSELKLITGSNTSGKVSFTNLLDTSPVSKSLSVIGADSDGTYYDSNSDQLIVASRTNNRLEMYTGLKNAVMNNTDNLSLQFFSTPDFNNAREIAVIGDKIIVTQDQNAANSNVNKLIVYQKTSTGFQLLNSYTVDFKVWGIHVEGTTLYAVADLTSDIVIFNNFFANTNGSITASKRVTIEGLVRTHGITLSSTDNRLILTDVGSATSDTDGGLIVINNFSSVLGATPNVGTITLSNQIRIYGPNSKLGNPVDVAYDNVTKNIYVAERLNAGGQVLVFSTPTSNGDATPISSRAELGVASVFLLRK</sequence>
<dbReference type="SUPFAM" id="SSF63825">
    <property type="entry name" value="YWTD domain"/>
    <property type="match status" value="1"/>
</dbReference>
<comment type="caution">
    <text evidence="1">The sequence shown here is derived from an EMBL/GenBank/DDBJ whole genome shotgun (WGS) entry which is preliminary data.</text>
</comment>
<gene>
    <name evidence="1" type="ORF">GCM10023230_01210</name>
</gene>
<keyword evidence="2" id="KW-1185">Reference proteome</keyword>
<evidence type="ECO:0000313" key="1">
    <source>
        <dbReference type="EMBL" id="GAA4757278.1"/>
    </source>
</evidence>
<evidence type="ECO:0000313" key="2">
    <source>
        <dbReference type="Proteomes" id="UP001500141"/>
    </source>
</evidence>
<accession>A0ABP8ZHY4</accession>
<reference evidence="2" key="1">
    <citation type="journal article" date="2019" name="Int. J. Syst. Evol. Microbiol.">
        <title>The Global Catalogue of Microorganisms (GCM) 10K type strain sequencing project: providing services to taxonomists for standard genome sequencing and annotation.</title>
        <authorList>
            <consortium name="The Broad Institute Genomics Platform"/>
            <consortium name="The Broad Institute Genome Sequencing Center for Infectious Disease"/>
            <person name="Wu L."/>
            <person name="Ma J."/>
        </authorList>
    </citation>
    <scope>NUCLEOTIDE SEQUENCE [LARGE SCALE GENOMIC DNA]</scope>
    <source>
        <strain evidence="2">JCM 18198</strain>
    </source>
</reference>
<name>A0ABP8ZHY4_9FLAO</name>
<dbReference type="EMBL" id="BAABIP010000005">
    <property type="protein sequence ID" value="GAA4757278.1"/>
    <property type="molecule type" value="Genomic_DNA"/>
</dbReference>
<proteinExistence type="predicted"/>
<evidence type="ECO:0008006" key="3">
    <source>
        <dbReference type="Google" id="ProtNLM"/>
    </source>
</evidence>
<protein>
    <recommendedName>
        <fullName evidence="3">Lipoprotein</fullName>
    </recommendedName>
</protein>
<dbReference type="PROSITE" id="PS51257">
    <property type="entry name" value="PROKAR_LIPOPROTEIN"/>
    <property type="match status" value="1"/>
</dbReference>
<dbReference type="RefSeq" id="WP_264542601.1">
    <property type="nucleotide sequence ID" value="NZ_BAABIP010000005.1"/>
</dbReference>